<dbReference type="PhylomeDB" id="A0A061BAJ7"/>
<dbReference type="VEuPathDB" id="FungiDB:BON22_4976"/>
<dbReference type="EMBL" id="LK052912">
    <property type="protein sequence ID" value="CDR46957.1"/>
    <property type="molecule type" value="Genomic_DNA"/>
</dbReference>
<dbReference type="PANTHER" id="PTHR13245:SF14">
    <property type="entry name" value="RRP15-LIKE PROTEIN"/>
    <property type="match status" value="1"/>
</dbReference>
<dbReference type="PANTHER" id="PTHR13245">
    <property type="entry name" value="RRP15-LIKE PROTEIN"/>
    <property type="match status" value="1"/>
</dbReference>
<name>A0A061BAJ7_CYBFA</name>
<dbReference type="GO" id="GO:0000470">
    <property type="term" value="P:maturation of LSU-rRNA"/>
    <property type="evidence" value="ECO:0007669"/>
    <property type="project" value="TreeGrafter"/>
</dbReference>
<dbReference type="OrthoDB" id="20949at2759"/>
<dbReference type="AlphaFoldDB" id="A0A061BAJ7"/>
<reference evidence="4" key="1">
    <citation type="journal article" date="2014" name="Genome Announc.">
        <title>Genome sequence of the yeast Cyberlindnera fabianii (Hansenula fabianii).</title>
        <authorList>
            <person name="Freel K.C."/>
            <person name="Sarilar V."/>
            <person name="Neuveglise C."/>
            <person name="Devillers H."/>
            <person name="Friedrich A."/>
            <person name="Schacherer J."/>
        </authorList>
    </citation>
    <scope>NUCLEOTIDE SEQUENCE</scope>
    <source>
        <strain evidence="4">YJS4271</strain>
    </source>
</reference>
<dbReference type="Pfam" id="PF07890">
    <property type="entry name" value="Rrp15p"/>
    <property type="match status" value="1"/>
</dbReference>
<feature type="compositionally biased region" description="Acidic residues" evidence="3">
    <location>
        <begin position="62"/>
        <end position="103"/>
    </location>
</feature>
<evidence type="ECO:0000256" key="2">
    <source>
        <dbReference type="SAM" id="Coils"/>
    </source>
</evidence>
<comment type="similarity">
    <text evidence="1">Belongs to the RRP15 family.</text>
</comment>
<sequence length="260" mass="29266">MSKKRVTISVPTKSANVISSTKRKGESCVKNQQQSRKKSKKEVEIISSSDSEDVESVSGDESGSEDDEDELNDEVDLDAVSDDEFESEDEDDEEDDEEDDDDENLPKLKKRKKNVDDGSESFATAVNAILGSKLKAYDRKDPILARSKSTIKKAESEKLEAKARRALLAEKKVIYDKDRVKDLLPKEDSIARVVLEHERKLKKIAQRGVVQLFNVVMSTQNKTTQELSNTKVFGEEQKEKMISEISKEKFFDLVKAAGDN</sequence>
<accession>A0A061BAJ7</accession>
<protein>
    <submittedName>
        <fullName evidence="4">CYFA0S27e00188g1_1</fullName>
    </submittedName>
</protein>
<evidence type="ECO:0000313" key="4">
    <source>
        <dbReference type="EMBL" id="CDR46957.1"/>
    </source>
</evidence>
<dbReference type="GO" id="GO:0030687">
    <property type="term" value="C:preribosome, large subunit precursor"/>
    <property type="evidence" value="ECO:0007669"/>
    <property type="project" value="TreeGrafter"/>
</dbReference>
<evidence type="ECO:0000256" key="1">
    <source>
        <dbReference type="ARBA" id="ARBA00007462"/>
    </source>
</evidence>
<evidence type="ECO:0000256" key="3">
    <source>
        <dbReference type="SAM" id="MobiDB-lite"/>
    </source>
</evidence>
<feature type="region of interest" description="Disordered" evidence="3">
    <location>
        <begin position="1"/>
        <end position="118"/>
    </location>
</feature>
<dbReference type="GO" id="GO:0000460">
    <property type="term" value="P:maturation of 5.8S rRNA"/>
    <property type="evidence" value="ECO:0007669"/>
    <property type="project" value="TreeGrafter"/>
</dbReference>
<organism evidence="4">
    <name type="scientific">Cyberlindnera fabianii</name>
    <name type="common">Yeast</name>
    <name type="synonym">Hansenula fabianii</name>
    <dbReference type="NCBI Taxonomy" id="36022"/>
    <lineage>
        <taxon>Eukaryota</taxon>
        <taxon>Fungi</taxon>
        <taxon>Dikarya</taxon>
        <taxon>Ascomycota</taxon>
        <taxon>Saccharomycotina</taxon>
        <taxon>Saccharomycetes</taxon>
        <taxon>Phaffomycetales</taxon>
        <taxon>Phaffomycetaceae</taxon>
        <taxon>Cyberlindnera</taxon>
    </lineage>
</organism>
<gene>
    <name evidence="4" type="ORF">CYFA0S_27e00188g</name>
</gene>
<feature type="compositionally biased region" description="Polar residues" evidence="3">
    <location>
        <begin position="9"/>
        <end position="20"/>
    </location>
</feature>
<dbReference type="InterPro" id="IPR012459">
    <property type="entry name" value="Rrp15"/>
</dbReference>
<feature type="coiled-coil region" evidence="2">
    <location>
        <begin position="144"/>
        <end position="171"/>
    </location>
</feature>
<proteinExistence type="inferred from homology"/>
<keyword evidence="2" id="KW-0175">Coiled coil</keyword>